<reference evidence="1" key="1">
    <citation type="submission" date="2020-04" db="EMBL/GenBank/DDBJ databases">
        <authorList>
            <person name="Chiriac C."/>
            <person name="Salcher M."/>
            <person name="Ghai R."/>
            <person name="Kavagutti S V."/>
        </authorList>
    </citation>
    <scope>NUCLEOTIDE SEQUENCE</scope>
</reference>
<gene>
    <name evidence="1" type="ORF">UFOVP816_7</name>
</gene>
<evidence type="ECO:0000313" key="1">
    <source>
        <dbReference type="EMBL" id="CAB4164229.1"/>
    </source>
</evidence>
<organism evidence="1">
    <name type="scientific">uncultured Caudovirales phage</name>
    <dbReference type="NCBI Taxonomy" id="2100421"/>
    <lineage>
        <taxon>Viruses</taxon>
        <taxon>Duplodnaviria</taxon>
        <taxon>Heunggongvirae</taxon>
        <taxon>Uroviricota</taxon>
        <taxon>Caudoviricetes</taxon>
        <taxon>Peduoviridae</taxon>
        <taxon>Maltschvirus</taxon>
        <taxon>Maltschvirus maltsch</taxon>
    </lineage>
</organism>
<name>A0A6J5NXK5_9CAUD</name>
<accession>A0A6J5NXK5</accession>
<proteinExistence type="predicted"/>
<protein>
    <submittedName>
        <fullName evidence="1">Uncharacterized protein</fullName>
    </submittedName>
</protein>
<dbReference type="EMBL" id="LR796759">
    <property type="protein sequence ID" value="CAB4164229.1"/>
    <property type="molecule type" value="Genomic_DNA"/>
</dbReference>
<sequence>MKKLFNRVVLGTFILAAPLAADQIDEIDQIIAESVTSEDIITSDVSYSEEYSAYNAYETTLGGYRFHIAQYDNGQVIVTALDGQMKGFQSIGLNGVQIGWSTIVEYHSKYFVHTYSTCKVFTYKNKQVCKFF</sequence>